<gene>
    <name evidence="1" type="ORF">MNBD_GAMMA26-1215</name>
</gene>
<organism evidence="1">
    <name type="scientific">hydrothermal vent metagenome</name>
    <dbReference type="NCBI Taxonomy" id="652676"/>
    <lineage>
        <taxon>unclassified sequences</taxon>
        <taxon>metagenomes</taxon>
        <taxon>ecological metagenomes</taxon>
    </lineage>
</organism>
<sequence length="103" mass="11427">MKVTLLLLLLIIFMCPPVQAAGIDLRCEELAEQMIKRLVDEGLLDISDAGRQRAQAISLELCAGAQDSAEQQHEEGKRTAIANWLFESAGGKPGNKRLRRLKR</sequence>
<reference evidence="1" key="1">
    <citation type="submission" date="2018-06" db="EMBL/GenBank/DDBJ databases">
        <authorList>
            <person name="Zhirakovskaya E."/>
        </authorList>
    </citation>
    <scope>NUCLEOTIDE SEQUENCE</scope>
</reference>
<proteinExistence type="predicted"/>
<evidence type="ECO:0000313" key="1">
    <source>
        <dbReference type="EMBL" id="VAX09796.1"/>
    </source>
</evidence>
<protein>
    <submittedName>
        <fullName evidence="1">Uncharacterized protein</fullName>
    </submittedName>
</protein>
<name>A0A3B1AUT0_9ZZZZ</name>
<dbReference type="EMBL" id="UOFX01000056">
    <property type="protein sequence ID" value="VAX09796.1"/>
    <property type="molecule type" value="Genomic_DNA"/>
</dbReference>
<dbReference type="AlphaFoldDB" id="A0A3B1AUT0"/>
<accession>A0A3B1AUT0</accession>